<sequence>MKRLRILRTCNIATRSMLWNHGFLQREYSKCFISLQPTHNSHRKIQPPNHPTNNHHENHHAEKLNELHQNKIIPLLISPFQTNRILNQHLLSLDAKQIFFANDQTQVQTLMNQLLLNQDECLKNCTSGNVNGSKSTMIVFEGTYHNMLELYNSLKKRLSEHLNSKQEQKIDKSLKEKYLESHLSKLEFTDIISRFGILGHLEWNNEKNSTNGSNTPLSIKTKVKRLPKLDTLNRLLQFTMEKAEKFGPVLSRSDIFIPIHSLLSSIKSMDQWEKKGIQISLSEHEILEIYPQFGVYSPTRKEIFSTLVRDACDGFLKTSQTWKQMKNVNIIDIGCGTGVFGLFVARCLSRFPSRSNPKFNLQFIDINEWAMECTMKNVKVFSNKFGCHNFLGTVDYSLMDISNKEVVQQEIFQKLDSRNYSSNSPTLNLLLCNPPWISISKQDSEIIQHKRERLNMFKNVIDLSIFDTEHEFLDNFLNLVQQFVATSSLNNSQTYGMILISNVGHLLGLEEKTILETIENKCHQKRLKIVRIFTLRREDDKHHDVETSQKHSLSVKEFLVNNPLASKRKKSPHHDDIQQAKENEEVYCIVIGSGY</sequence>
<accession>A0AA88KCG1</accession>
<dbReference type="RefSeq" id="XP_044542979.1">
    <property type="nucleotide sequence ID" value="XM_044687373.1"/>
</dbReference>
<dbReference type="Gene3D" id="3.40.50.150">
    <property type="entry name" value="Vaccinia Virus protein VP39"/>
    <property type="match status" value="1"/>
</dbReference>
<dbReference type="SUPFAM" id="SSF53335">
    <property type="entry name" value="S-adenosyl-L-methionine-dependent methyltransferases"/>
    <property type="match status" value="1"/>
</dbReference>
<organism evidence="1 2">
    <name type="scientific">Naegleria lovaniensis</name>
    <name type="common">Amoeba</name>
    <dbReference type="NCBI Taxonomy" id="51637"/>
    <lineage>
        <taxon>Eukaryota</taxon>
        <taxon>Discoba</taxon>
        <taxon>Heterolobosea</taxon>
        <taxon>Tetramitia</taxon>
        <taxon>Eutetramitia</taxon>
        <taxon>Vahlkampfiidae</taxon>
        <taxon>Naegleria</taxon>
    </lineage>
</organism>
<evidence type="ECO:0000313" key="2">
    <source>
        <dbReference type="Proteomes" id="UP000816034"/>
    </source>
</evidence>
<comment type="caution">
    <text evidence="1">The sequence shown here is derived from an EMBL/GenBank/DDBJ whole genome shotgun (WGS) entry which is preliminary data.</text>
</comment>
<keyword evidence="2" id="KW-1185">Reference proteome</keyword>
<proteinExistence type="predicted"/>
<evidence type="ECO:0000313" key="1">
    <source>
        <dbReference type="EMBL" id="KAG2373805.1"/>
    </source>
</evidence>
<dbReference type="Proteomes" id="UP000816034">
    <property type="component" value="Unassembled WGS sequence"/>
</dbReference>
<evidence type="ECO:0008006" key="3">
    <source>
        <dbReference type="Google" id="ProtNLM"/>
    </source>
</evidence>
<dbReference type="InterPro" id="IPR029063">
    <property type="entry name" value="SAM-dependent_MTases_sf"/>
</dbReference>
<reference evidence="1 2" key="1">
    <citation type="journal article" date="2018" name="BMC Genomics">
        <title>The genome of Naegleria lovaniensis, the basis for a comparative approach to unravel pathogenicity factors of the human pathogenic amoeba N. fowleri.</title>
        <authorList>
            <person name="Liechti N."/>
            <person name="Schurch N."/>
            <person name="Bruggmann R."/>
            <person name="Wittwer M."/>
        </authorList>
    </citation>
    <scope>NUCLEOTIDE SEQUENCE [LARGE SCALE GENOMIC DNA]</scope>
    <source>
        <strain evidence="1 2">ATCC 30569</strain>
    </source>
</reference>
<protein>
    <recommendedName>
        <fullName evidence="3">Methyltransferase small domain-containing protein</fullName>
    </recommendedName>
</protein>
<name>A0AA88KCG1_NAELO</name>
<dbReference type="GeneID" id="68104144"/>
<dbReference type="EMBL" id="PYSW02000050">
    <property type="protein sequence ID" value="KAG2373805.1"/>
    <property type="molecule type" value="Genomic_DNA"/>
</dbReference>
<dbReference type="AlphaFoldDB" id="A0AA88KCG1"/>
<gene>
    <name evidence="1" type="ORF">C9374_011690</name>
</gene>